<evidence type="ECO:0000313" key="1">
    <source>
        <dbReference type="EMBL" id="KAI9900996.1"/>
    </source>
</evidence>
<proteinExistence type="predicted"/>
<reference evidence="1" key="1">
    <citation type="submission" date="2022-10" db="EMBL/GenBank/DDBJ databases">
        <title>Complete Genome of Trichothecium roseum strain YXFP-22015, a Plant Pathogen Isolated from Citrus.</title>
        <authorList>
            <person name="Wang Y."/>
            <person name="Zhu L."/>
        </authorList>
    </citation>
    <scope>NUCLEOTIDE SEQUENCE</scope>
    <source>
        <strain evidence="1">YXFP-22015</strain>
    </source>
</reference>
<accession>A0ACC0V688</accession>
<dbReference type="Proteomes" id="UP001163324">
    <property type="component" value="Chromosome 4"/>
</dbReference>
<evidence type="ECO:0000313" key="2">
    <source>
        <dbReference type="Proteomes" id="UP001163324"/>
    </source>
</evidence>
<keyword evidence="2" id="KW-1185">Reference proteome</keyword>
<dbReference type="EMBL" id="CM047943">
    <property type="protein sequence ID" value="KAI9900996.1"/>
    <property type="molecule type" value="Genomic_DNA"/>
</dbReference>
<protein>
    <submittedName>
        <fullName evidence="1">Uncharacterized protein</fullName>
    </submittedName>
</protein>
<organism evidence="1 2">
    <name type="scientific">Trichothecium roseum</name>
    <dbReference type="NCBI Taxonomy" id="47278"/>
    <lineage>
        <taxon>Eukaryota</taxon>
        <taxon>Fungi</taxon>
        <taxon>Dikarya</taxon>
        <taxon>Ascomycota</taxon>
        <taxon>Pezizomycotina</taxon>
        <taxon>Sordariomycetes</taxon>
        <taxon>Hypocreomycetidae</taxon>
        <taxon>Hypocreales</taxon>
        <taxon>Hypocreales incertae sedis</taxon>
        <taxon>Trichothecium</taxon>
    </lineage>
</organism>
<comment type="caution">
    <text evidence="1">The sequence shown here is derived from an EMBL/GenBank/DDBJ whole genome shotgun (WGS) entry which is preliminary data.</text>
</comment>
<gene>
    <name evidence="1" type="ORF">N3K66_005258</name>
</gene>
<name>A0ACC0V688_9HYPO</name>
<sequence>MPPSLAEQIGVEQLAPGRFVSTALPIRVGNSLPIAYGGCAAAVAVHAACLTLPAGSALSLYSVVGHFLGPASIDRKLYCAVTETRNTRTFATRRVQVSQRLESGEERVCMELVADFHADEPSSLEYSAPPSAAYPKPLDCLTPGDRVRQLRDQGLATAAQTDVFTETFAPLGRLFETRYCPNGVSAQNLAGVLKAQPTTQDALPITSKTSAEWQRAADATSKPPPLSSRNEHLAALAFLMDGALSFLPLSHNRMWFDDVAACSTLDFALRVFVPDVDLHAWMLRERVTSRAGAGRSYSEARLWDEAGNLVASNTQQSILRAKKGVPTSNL</sequence>